<feature type="region of interest" description="Disordered" evidence="6">
    <location>
        <begin position="1"/>
        <end position="49"/>
    </location>
</feature>
<protein>
    <recommendedName>
        <fullName evidence="4">Large ribosomal subunit protein uL15</fullName>
    </recommendedName>
</protein>
<evidence type="ECO:0000313" key="8">
    <source>
        <dbReference type="EMBL" id="PQO31453.1"/>
    </source>
</evidence>
<comment type="subunit">
    <text evidence="4">Part of the 50S ribosomal subunit.</text>
</comment>
<dbReference type="GO" id="GO:0022625">
    <property type="term" value="C:cytosolic large ribosomal subunit"/>
    <property type="evidence" value="ECO:0007669"/>
    <property type="project" value="TreeGrafter"/>
</dbReference>
<organism evidence="8 9">
    <name type="scientific">Blastopirellula marina</name>
    <dbReference type="NCBI Taxonomy" id="124"/>
    <lineage>
        <taxon>Bacteria</taxon>
        <taxon>Pseudomonadati</taxon>
        <taxon>Planctomycetota</taxon>
        <taxon>Planctomycetia</taxon>
        <taxon>Pirellulales</taxon>
        <taxon>Pirellulaceae</taxon>
        <taxon>Blastopirellula</taxon>
    </lineage>
</organism>
<dbReference type="NCBIfam" id="TIGR01071">
    <property type="entry name" value="rplO_bact"/>
    <property type="match status" value="1"/>
</dbReference>
<evidence type="ECO:0000259" key="7">
    <source>
        <dbReference type="Pfam" id="PF00828"/>
    </source>
</evidence>
<dbReference type="Proteomes" id="UP000239388">
    <property type="component" value="Unassembled WGS sequence"/>
</dbReference>
<dbReference type="Pfam" id="PF00828">
    <property type="entry name" value="Ribosomal_L27A"/>
    <property type="match status" value="1"/>
</dbReference>
<dbReference type="Gene3D" id="3.100.10.10">
    <property type="match status" value="1"/>
</dbReference>
<dbReference type="SUPFAM" id="SSF52080">
    <property type="entry name" value="Ribosomal proteins L15p and L18e"/>
    <property type="match status" value="1"/>
</dbReference>
<evidence type="ECO:0000256" key="3">
    <source>
        <dbReference type="ARBA" id="ARBA00023274"/>
    </source>
</evidence>
<sequence>MSLHEINTGVQKNKRRQRIGRGTGSGWGKTSQRGHKGARSRAGWSNRATFQGGQTPIVRHVPKRGFNNKWAVTVACVNIKDLNELFNDGDTVNAETLQSKGLCKRRFEEVKILGDGELSKKLTVEAHRFSASAKEKIEKAGGTCTTVVRRVTVAEKKEQAKQADS</sequence>
<dbReference type="GO" id="GO:0006412">
    <property type="term" value="P:translation"/>
    <property type="evidence" value="ECO:0007669"/>
    <property type="project" value="UniProtKB-UniRule"/>
</dbReference>
<dbReference type="RefSeq" id="WP_105356391.1">
    <property type="nucleotide sequence ID" value="NZ_PUIB01000019.1"/>
</dbReference>
<keyword evidence="4" id="KW-0699">rRNA-binding</keyword>
<keyword evidence="2 4" id="KW-0689">Ribosomal protein</keyword>
<accession>A0A2S8FH23</accession>
<proteinExistence type="inferred from homology"/>
<name>A0A2S8FH23_9BACT</name>
<evidence type="ECO:0000313" key="9">
    <source>
        <dbReference type="Proteomes" id="UP000239388"/>
    </source>
</evidence>
<dbReference type="AlphaFoldDB" id="A0A2S8FH23"/>
<evidence type="ECO:0000256" key="2">
    <source>
        <dbReference type="ARBA" id="ARBA00022980"/>
    </source>
</evidence>
<gene>
    <name evidence="4" type="primary">rplO</name>
    <name evidence="8" type="ORF">C5Y98_18660</name>
</gene>
<dbReference type="PROSITE" id="PS00475">
    <property type="entry name" value="RIBOSOMAL_L15"/>
    <property type="match status" value="1"/>
</dbReference>
<dbReference type="InterPro" id="IPR030878">
    <property type="entry name" value="Ribosomal_uL15"/>
</dbReference>
<keyword evidence="3 4" id="KW-0687">Ribonucleoprotein</keyword>
<evidence type="ECO:0000256" key="4">
    <source>
        <dbReference type="HAMAP-Rule" id="MF_01341"/>
    </source>
</evidence>
<dbReference type="PANTHER" id="PTHR12934">
    <property type="entry name" value="50S RIBOSOMAL PROTEIN L15"/>
    <property type="match status" value="1"/>
</dbReference>
<dbReference type="InterPro" id="IPR001196">
    <property type="entry name" value="Ribosomal_uL15_CS"/>
</dbReference>
<dbReference type="InterPro" id="IPR005749">
    <property type="entry name" value="Ribosomal_uL15_bac-type"/>
</dbReference>
<reference evidence="8 9" key="1">
    <citation type="submission" date="2018-02" db="EMBL/GenBank/DDBJ databases">
        <title>Comparative genomes isolates from brazilian mangrove.</title>
        <authorList>
            <person name="Araujo J.E."/>
            <person name="Taketani R.G."/>
            <person name="Silva M.C.P."/>
            <person name="Loureco M.V."/>
            <person name="Andreote F.D."/>
        </authorList>
    </citation>
    <scope>NUCLEOTIDE SEQUENCE [LARGE SCALE GENOMIC DNA]</scope>
    <source>
        <strain evidence="8 9">NAP PRIS-MGV</strain>
    </source>
</reference>
<dbReference type="InterPro" id="IPR021131">
    <property type="entry name" value="Ribosomal_uL15/eL18"/>
</dbReference>
<evidence type="ECO:0000256" key="5">
    <source>
        <dbReference type="RuleBase" id="RU003888"/>
    </source>
</evidence>
<comment type="function">
    <text evidence="4">Binds to the 23S rRNA.</text>
</comment>
<dbReference type="EMBL" id="PUIB01000019">
    <property type="protein sequence ID" value="PQO31453.1"/>
    <property type="molecule type" value="Genomic_DNA"/>
</dbReference>
<dbReference type="InterPro" id="IPR036227">
    <property type="entry name" value="Ribosomal_uL15/eL18_sf"/>
</dbReference>
<feature type="domain" description="Large ribosomal subunit protein uL15/eL18" evidence="7">
    <location>
        <begin position="77"/>
        <end position="145"/>
    </location>
</feature>
<dbReference type="GO" id="GO:0019843">
    <property type="term" value="F:rRNA binding"/>
    <property type="evidence" value="ECO:0007669"/>
    <property type="project" value="UniProtKB-UniRule"/>
</dbReference>
<dbReference type="HAMAP" id="MF_01341">
    <property type="entry name" value="Ribosomal_uL15"/>
    <property type="match status" value="1"/>
</dbReference>
<comment type="similarity">
    <text evidence="1 4 5">Belongs to the universal ribosomal protein uL15 family.</text>
</comment>
<keyword evidence="4" id="KW-0694">RNA-binding</keyword>
<evidence type="ECO:0000256" key="1">
    <source>
        <dbReference type="ARBA" id="ARBA00007320"/>
    </source>
</evidence>
<evidence type="ECO:0000256" key="6">
    <source>
        <dbReference type="SAM" id="MobiDB-lite"/>
    </source>
</evidence>
<dbReference type="GO" id="GO:0003735">
    <property type="term" value="F:structural constituent of ribosome"/>
    <property type="evidence" value="ECO:0007669"/>
    <property type="project" value="InterPro"/>
</dbReference>
<dbReference type="PANTHER" id="PTHR12934:SF11">
    <property type="entry name" value="LARGE RIBOSOMAL SUBUNIT PROTEIN UL15M"/>
    <property type="match status" value="1"/>
</dbReference>
<comment type="caution">
    <text evidence="8">The sequence shown here is derived from an EMBL/GenBank/DDBJ whole genome shotgun (WGS) entry which is preliminary data.</text>
</comment>
<dbReference type="OrthoDB" id="9810293at2"/>